<keyword evidence="5 7" id="KW-0472">Membrane</keyword>
<evidence type="ECO:0000256" key="7">
    <source>
        <dbReference type="SAM" id="Phobius"/>
    </source>
</evidence>
<feature type="transmembrane region" description="Helical" evidence="7">
    <location>
        <begin position="77"/>
        <end position="104"/>
    </location>
</feature>
<dbReference type="PANTHER" id="PTHR32196:SF63">
    <property type="entry name" value="INNER MEMBRANE ABC TRANSPORTER PERMEASE PROTEIN YJFF"/>
    <property type="match status" value="1"/>
</dbReference>
<dbReference type="Proteomes" id="UP000219482">
    <property type="component" value="Unassembled WGS sequence"/>
</dbReference>
<dbReference type="OrthoDB" id="9808136at2"/>
<dbReference type="InterPro" id="IPR001851">
    <property type="entry name" value="ABC_transp_permease"/>
</dbReference>
<dbReference type="CDD" id="cd06579">
    <property type="entry name" value="TM_PBP1_transp_AraH_like"/>
    <property type="match status" value="1"/>
</dbReference>
<name>A0A286GYF0_9ACTN</name>
<accession>A0A286GYF0</accession>
<keyword evidence="8" id="KW-0813">Transport</keyword>
<dbReference type="RefSeq" id="WP_097184186.1">
    <property type="nucleotide sequence ID" value="NZ_OCNK01000003.1"/>
</dbReference>
<feature type="transmembrane region" description="Helical" evidence="7">
    <location>
        <begin position="116"/>
        <end position="136"/>
    </location>
</feature>
<comment type="subcellular location">
    <subcellularLocation>
        <location evidence="1">Cell membrane</location>
        <topology evidence="1">Multi-pass membrane protein</topology>
    </subcellularLocation>
</comment>
<reference evidence="9" key="1">
    <citation type="submission" date="2017-09" db="EMBL/GenBank/DDBJ databases">
        <authorList>
            <person name="Varghese N."/>
            <person name="Submissions S."/>
        </authorList>
    </citation>
    <scope>NUCLEOTIDE SEQUENCE [LARGE SCALE GENOMIC DNA]</scope>
    <source>
        <strain evidence="9">DSM 44270</strain>
    </source>
</reference>
<keyword evidence="2" id="KW-1003">Cell membrane</keyword>
<organism evidence="8 9">
    <name type="scientific">Blastococcus haudaquaticus</name>
    <dbReference type="NCBI Taxonomy" id="1938745"/>
    <lineage>
        <taxon>Bacteria</taxon>
        <taxon>Bacillati</taxon>
        <taxon>Actinomycetota</taxon>
        <taxon>Actinomycetes</taxon>
        <taxon>Geodermatophilales</taxon>
        <taxon>Geodermatophilaceae</taxon>
        <taxon>Blastococcus</taxon>
    </lineage>
</organism>
<evidence type="ECO:0000313" key="8">
    <source>
        <dbReference type="EMBL" id="SOE00119.1"/>
    </source>
</evidence>
<dbReference type="PANTHER" id="PTHR32196">
    <property type="entry name" value="ABC TRANSPORTER PERMEASE PROTEIN YPHD-RELATED-RELATED"/>
    <property type="match status" value="1"/>
</dbReference>
<keyword evidence="8" id="KW-0762">Sugar transport</keyword>
<keyword evidence="3 7" id="KW-0812">Transmembrane</keyword>
<evidence type="ECO:0000256" key="3">
    <source>
        <dbReference type="ARBA" id="ARBA00022692"/>
    </source>
</evidence>
<feature type="transmembrane region" description="Helical" evidence="7">
    <location>
        <begin position="37"/>
        <end position="56"/>
    </location>
</feature>
<feature type="transmembrane region" description="Helical" evidence="7">
    <location>
        <begin position="148"/>
        <end position="172"/>
    </location>
</feature>
<evidence type="ECO:0000313" key="9">
    <source>
        <dbReference type="Proteomes" id="UP000219482"/>
    </source>
</evidence>
<feature type="transmembrane region" description="Helical" evidence="7">
    <location>
        <begin position="321"/>
        <end position="338"/>
    </location>
</feature>
<dbReference type="GO" id="GO:0022857">
    <property type="term" value="F:transmembrane transporter activity"/>
    <property type="evidence" value="ECO:0007669"/>
    <property type="project" value="InterPro"/>
</dbReference>
<dbReference type="AlphaFoldDB" id="A0A286GYF0"/>
<keyword evidence="9" id="KW-1185">Reference proteome</keyword>
<evidence type="ECO:0000256" key="5">
    <source>
        <dbReference type="ARBA" id="ARBA00023136"/>
    </source>
</evidence>
<dbReference type="GO" id="GO:0005886">
    <property type="term" value="C:plasma membrane"/>
    <property type="evidence" value="ECO:0007669"/>
    <property type="project" value="UniProtKB-SubCell"/>
</dbReference>
<proteinExistence type="predicted"/>
<evidence type="ECO:0000256" key="4">
    <source>
        <dbReference type="ARBA" id="ARBA00022989"/>
    </source>
</evidence>
<dbReference type="EMBL" id="OCNK01000003">
    <property type="protein sequence ID" value="SOE00119.1"/>
    <property type="molecule type" value="Genomic_DNA"/>
</dbReference>
<evidence type="ECO:0000256" key="6">
    <source>
        <dbReference type="SAM" id="MobiDB-lite"/>
    </source>
</evidence>
<dbReference type="NCBIfam" id="NF008630">
    <property type="entry name" value="PRK11618.1"/>
    <property type="match status" value="1"/>
</dbReference>
<feature type="region of interest" description="Disordered" evidence="6">
    <location>
        <begin position="1"/>
        <end position="22"/>
    </location>
</feature>
<sequence length="350" mass="36169">MTVSDTRPASEGAGSTAPAPPPAWQTWLRASTTGSRTFSVLVTAVLLVVLFGAGSVRYENFGTPQVVLNLFVDNAHLIVLAVGMTFVILTGGIDLSAGAVVALSTVMAARMLEAGWSAPLTVLAVLATGALLGWAMGAAVHHLQLQPFIVTLAGMFLARGLCFVISVPSIPIRDPAFTSLATNFVELPGGTFLTYSVFIALTVLIAAMWVLHRTRFGRTVYAVGGNENSAALMGLAVSRTKVGVYVISGTCSALAGLLFSLYMLSGYSLHGIGMELDAIAAVVIGGTLLTGGAGYVFGSLLGVLVLGTIQALISFDGGLSSWWTRITIGVLLLAFVVVQRLSTRSAGSSG</sequence>
<gene>
    <name evidence="8" type="ORF">SAMN06272739_2408</name>
</gene>
<dbReference type="Pfam" id="PF02653">
    <property type="entry name" value="BPD_transp_2"/>
    <property type="match status" value="1"/>
</dbReference>
<evidence type="ECO:0000256" key="2">
    <source>
        <dbReference type="ARBA" id="ARBA00022475"/>
    </source>
</evidence>
<feature type="transmembrane region" description="Helical" evidence="7">
    <location>
        <begin position="192"/>
        <end position="211"/>
    </location>
</feature>
<evidence type="ECO:0000256" key="1">
    <source>
        <dbReference type="ARBA" id="ARBA00004651"/>
    </source>
</evidence>
<protein>
    <submittedName>
        <fullName evidence="8">Simple sugar transport system permease protein</fullName>
    </submittedName>
</protein>
<feature type="transmembrane region" description="Helical" evidence="7">
    <location>
        <begin position="242"/>
        <end position="263"/>
    </location>
</feature>
<keyword evidence="4 7" id="KW-1133">Transmembrane helix</keyword>